<feature type="region of interest" description="Disordered" evidence="1">
    <location>
        <begin position="679"/>
        <end position="723"/>
    </location>
</feature>
<feature type="region of interest" description="Disordered" evidence="1">
    <location>
        <begin position="67"/>
        <end position="134"/>
    </location>
</feature>
<protein>
    <submittedName>
        <fullName evidence="2">Uncharacterized protein</fullName>
    </submittedName>
</protein>
<dbReference type="Proteomes" id="UP000016930">
    <property type="component" value="Unassembled WGS sequence"/>
</dbReference>
<feature type="compositionally biased region" description="Basic residues" evidence="1">
    <location>
        <begin position="679"/>
        <end position="688"/>
    </location>
</feature>
<feature type="compositionally biased region" description="Acidic residues" evidence="1">
    <location>
        <begin position="315"/>
        <end position="336"/>
    </location>
</feature>
<evidence type="ECO:0000313" key="2">
    <source>
        <dbReference type="EMBL" id="EMD34924.1"/>
    </source>
</evidence>
<evidence type="ECO:0000256" key="1">
    <source>
        <dbReference type="SAM" id="MobiDB-lite"/>
    </source>
</evidence>
<name>M2PG48_CERS8</name>
<feature type="region of interest" description="Disordered" evidence="1">
    <location>
        <begin position="146"/>
        <end position="198"/>
    </location>
</feature>
<organism evidence="2 3">
    <name type="scientific">Ceriporiopsis subvermispora (strain B)</name>
    <name type="common">White-rot fungus</name>
    <name type="synonym">Gelatoporia subvermispora</name>
    <dbReference type="NCBI Taxonomy" id="914234"/>
    <lineage>
        <taxon>Eukaryota</taxon>
        <taxon>Fungi</taxon>
        <taxon>Dikarya</taxon>
        <taxon>Basidiomycota</taxon>
        <taxon>Agaricomycotina</taxon>
        <taxon>Agaricomycetes</taxon>
        <taxon>Polyporales</taxon>
        <taxon>Gelatoporiaceae</taxon>
        <taxon>Gelatoporia</taxon>
    </lineage>
</organism>
<dbReference type="EMBL" id="KB445801">
    <property type="protein sequence ID" value="EMD34924.1"/>
    <property type="molecule type" value="Genomic_DNA"/>
</dbReference>
<dbReference type="HOGENOM" id="CLU_350901_0_0_1"/>
<proteinExistence type="predicted"/>
<accession>M2PG48</accession>
<dbReference type="OrthoDB" id="3065975at2759"/>
<gene>
    <name evidence="2" type="ORF">CERSUDRAFT_96836</name>
</gene>
<evidence type="ECO:0000313" key="3">
    <source>
        <dbReference type="Proteomes" id="UP000016930"/>
    </source>
</evidence>
<dbReference type="AlphaFoldDB" id="M2PG48"/>
<feature type="compositionally biased region" description="Low complexity" evidence="1">
    <location>
        <begin position="162"/>
        <end position="178"/>
    </location>
</feature>
<feature type="compositionally biased region" description="Polar residues" evidence="1">
    <location>
        <begin position="363"/>
        <end position="385"/>
    </location>
</feature>
<reference evidence="2 3" key="1">
    <citation type="journal article" date="2012" name="Proc. Natl. Acad. Sci. U.S.A.">
        <title>Comparative genomics of Ceriporiopsis subvermispora and Phanerochaete chrysosporium provide insight into selective ligninolysis.</title>
        <authorList>
            <person name="Fernandez-Fueyo E."/>
            <person name="Ruiz-Duenas F.J."/>
            <person name="Ferreira P."/>
            <person name="Floudas D."/>
            <person name="Hibbett D.S."/>
            <person name="Canessa P."/>
            <person name="Larrondo L.F."/>
            <person name="James T.Y."/>
            <person name="Seelenfreund D."/>
            <person name="Lobos S."/>
            <person name="Polanco R."/>
            <person name="Tello M."/>
            <person name="Honda Y."/>
            <person name="Watanabe T."/>
            <person name="Watanabe T."/>
            <person name="Ryu J.S."/>
            <person name="Kubicek C.P."/>
            <person name="Schmoll M."/>
            <person name="Gaskell J."/>
            <person name="Hammel K.E."/>
            <person name="St John F.J."/>
            <person name="Vanden Wymelenberg A."/>
            <person name="Sabat G."/>
            <person name="Splinter BonDurant S."/>
            <person name="Syed K."/>
            <person name="Yadav J.S."/>
            <person name="Doddapaneni H."/>
            <person name="Subramanian V."/>
            <person name="Lavin J.L."/>
            <person name="Oguiza J.A."/>
            <person name="Perez G."/>
            <person name="Pisabarro A.G."/>
            <person name="Ramirez L."/>
            <person name="Santoyo F."/>
            <person name="Master E."/>
            <person name="Coutinho P.M."/>
            <person name="Henrissat B."/>
            <person name="Lombard V."/>
            <person name="Magnuson J.K."/>
            <person name="Kuees U."/>
            <person name="Hori C."/>
            <person name="Igarashi K."/>
            <person name="Samejima M."/>
            <person name="Held B.W."/>
            <person name="Barry K.W."/>
            <person name="LaButti K.M."/>
            <person name="Lapidus A."/>
            <person name="Lindquist E.A."/>
            <person name="Lucas S.M."/>
            <person name="Riley R."/>
            <person name="Salamov A.A."/>
            <person name="Hoffmeister D."/>
            <person name="Schwenk D."/>
            <person name="Hadar Y."/>
            <person name="Yarden O."/>
            <person name="de Vries R.P."/>
            <person name="Wiebenga A."/>
            <person name="Stenlid J."/>
            <person name="Eastwood D."/>
            <person name="Grigoriev I.V."/>
            <person name="Berka R.M."/>
            <person name="Blanchette R.A."/>
            <person name="Kersten P."/>
            <person name="Martinez A.T."/>
            <person name="Vicuna R."/>
            <person name="Cullen D."/>
        </authorList>
    </citation>
    <scope>NUCLEOTIDE SEQUENCE [LARGE SCALE GENOMIC DNA]</scope>
    <source>
        <strain evidence="2 3">B</strain>
    </source>
</reference>
<feature type="compositionally biased region" description="Low complexity" evidence="1">
    <location>
        <begin position="110"/>
        <end position="127"/>
    </location>
</feature>
<keyword evidence="3" id="KW-1185">Reference proteome</keyword>
<feature type="region of interest" description="Disordered" evidence="1">
    <location>
        <begin position="290"/>
        <end position="395"/>
    </location>
</feature>
<sequence>MSFDWHSLRACQNKACIKGCGMFSPSNDEVLSETNPHLILRSTCFFCSCYAGQHLIQSVNTPPVGIPPSAPQPGTVPLTSVPDLDSAGRADGQSATEHIIFGSRPSVPLSGSTQTSASAAGPSPATSHPFPTSGLFRKQYHKRDEGIHGNGFASSVPRFDPANKAQAASQAARPGARQFASQKRPSSRKEPSQPSRPRKVKLVEFTIILVEGTKAADEGIYKKPNATKIGSLQDANLLQRVQIPMNGTNGAIRDVISDAFRLSTPQLAIYGWRALEVYALKSSTASHMLRPARDGDMDSMHSPNKYSPDAGNIPLDEDGDDDGDNNDSDGSGDSDNEPSVPASAHKHMPEQSSLSDNGDGVSKPTTTDDNIHTQETSRPASSNDHQCGFESDNSEEDVFVAPSIHGRLVRKLHNMSQPDQWSNNPSPPYADFNMKKVLLDELIRCAQCKDPNFPPSLIFRYLESHFYNPLAPLSALMDGPFTDGDEANSMKSFEEESAFDAHFIIGPGAIDLVLSTIGQLYTLMPPYSREWLRLHEFSDGLWRLLAHLRFKHHRSLWDPKGGFRQLAAEYHTHEDKLPLANASHWKNSQLSTIFISSSSINYVTYILEAIFGHASDPYKMSYGFILRGPYGLGGFLDSVITPLLDDLDPEHSSYTAKYDLLQACCAGLAIKIRNYRKGHLPSKGKGKGRANQAPVPKTPAPSDGSIPRRTTRSSAKTASHDNK</sequence>